<keyword evidence="4 15" id="KW-0963">Cytoplasm</keyword>
<dbReference type="eggNOG" id="COG0389">
    <property type="taxonomic scope" value="Bacteria"/>
</dbReference>
<keyword evidence="13 15" id="KW-0234">DNA repair</keyword>
<comment type="catalytic activity">
    <reaction evidence="14 15">
        <text>DNA(n) + a 2'-deoxyribonucleoside 5'-triphosphate = DNA(n+1) + diphosphate</text>
        <dbReference type="Rhea" id="RHEA:22508"/>
        <dbReference type="Rhea" id="RHEA-COMP:17339"/>
        <dbReference type="Rhea" id="RHEA-COMP:17340"/>
        <dbReference type="ChEBI" id="CHEBI:33019"/>
        <dbReference type="ChEBI" id="CHEBI:61560"/>
        <dbReference type="ChEBI" id="CHEBI:173112"/>
        <dbReference type="EC" id="2.7.7.7"/>
    </reaction>
</comment>
<dbReference type="GO" id="GO:0003684">
    <property type="term" value="F:damaged DNA binding"/>
    <property type="evidence" value="ECO:0007669"/>
    <property type="project" value="InterPro"/>
</dbReference>
<dbReference type="InterPro" id="IPR022880">
    <property type="entry name" value="DNApol_IV"/>
</dbReference>
<organism evidence="17 18">
    <name type="scientific">Pseudidiomarina salinarum</name>
    <dbReference type="NCBI Taxonomy" id="435908"/>
    <lineage>
        <taxon>Bacteria</taxon>
        <taxon>Pseudomonadati</taxon>
        <taxon>Pseudomonadota</taxon>
        <taxon>Gammaproteobacteria</taxon>
        <taxon>Alteromonadales</taxon>
        <taxon>Idiomarinaceae</taxon>
        <taxon>Pseudidiomarina</taxon>
    </lineage>
</organism>
<evidence type="ECO:0000256" key="12">
    <source>
        <dbReference type="ARBA" id="ARBA00023125"/>
    </source>
</evidence>
<comment type="subcellular location">
    <subcellularLocation>
        <location evidence="1 15">Cytoplasm</location>
    </subcellularLocation>
</comment>
<keyword evidence="3 15" id="KW-0515">Mutator protein</keyword>
<evidence type="ECO:0000256" key="13">
    <source>
        <dbReference type="ARBA" id="ARBA00023204"/>
    </source>
</evidence>
<evidence type="ECO:0000256" key="1">
    <source>
        <dbReference type="ARBA" id="ARBA00004496"/>
    </source>
</evidence>
<comment type="subunit">
    <text evidence="15">Monomer.</text>
</comment>
<keyword evidence="18" id="KW-1185">Reference proteome</keyword>
<feature type="binding site" evidence="15">
    <location>
        <position position="16"/>
    </location>
    <ligand>
        <name>Mg(2+)</name>
        <dbReference type="ChEBI" id="CHEBI:18420"/>
    </ligand>
</feature>
<comment type="similarity">
    <text evidence="2 15">Belongs to the DNA polymerase type-Y family.</text>
</comment>
<dbReference type="AlphaFoldDB" id="A0A094L8J5"/>
<dbReference type="InterPro" id="IPR017961">
    <property type="entry name" value="DNA_pol_Y-fam_little_finger"/>
</dbReference>
<dbReference type="InterPro" id="IPR050116">
    <property type="entry name" value="DNA_polymerase-Y"/>
</dbReference>
<dbReference type="OrthoDB" id="9808813at2"/>
<keyword evidence="10 15" id="KW-0460">Magnesium</keyword>
<dbReference type="InterPro" id="IPR043128">
    <property type="entry name" value="Rev_trsase/Diguanyl_cyclase"/>
</dbReference>
<feature type="domain" description="UmuC" evidence="16">
    <location>
        <begin position="12"/>
        <end position="192"/>
    </location>
</feature>
<dbReference type="Gene3D" id="3.30.1490.100">
    <property type="entry name" value="DNA polymerase, Y-family, little finger domain"/>
    <property type="match status" value="1"/>
</dbReference>
<evidence type="ECO:0000313" key="17">
    <source>
        <dbReference type="EMBL" id="KFZ31143.1"/>
    </source>
</evidence>
<gene>
    <name evidence="15" type="primary">dinB</name>
    <name evidence="17" type="ORF">IDSA_06605</name>
</gene>
<dbReference type="GO" id="GO:0006281">
    <property type="term" value="P:DNA repair"/>
    <property type="evidence" value="ECO:0007669"/>
    <property type="project" value="UniProtKB-UniRule"/>
</dbReference>
<dbReference type="RefSeq" id="WP_034775206.1">
    <property type="nucleotide sequence ID" value="NZ_JPER01000002.1"/>
</dbReference>
<dbReference type="HAMAP" id="MF_01113">
    <property type="entry name" value="DNApol_IV"/>
    <property type="match status" value="1"/>
</dbReference>
<evidence type="ECO:0000256" key="14">
    <source>
        <dbReference type="ARBA" id="ARBA00049244"/>
    </source>
</evidence>
<evidence type="ECO:0000256" key="10">
    <source>
        <dbReference type="ARBA" id="ARBA00022842"/>
    </source>
</evidence>
<dbReference type="GO" id="GO:0003887">
    <property type="term" value="F:DNA-directed DNA polymerase activity"/>
    <property type="evidence" value="ECO:0007669"/>
    <property type="project" value="UniProtKB-UniRule"/>
</dbReference>
<keyword evidence="8 15" id="KW-0479">Metal-binding</keyword>
<evidence type="ECO:0000256" key="4">
    <source>
        <dbReference type="ARBA" id="ARBA00022490"/>
    </source>
</evidence>
<dbReference type="InterPro" id="IPR036775">
    <property type="entry name" value="DNA_pol_Y-fam_lit_finger_sf"/>
</dbReference>
<evidence type="ECO:0000259" key="16">
    <source>
        <dbReference type="PROSITE" id="PS50173"/>
    </source>
</evidence>
<dbReference type="Gene3D" id="3.40.1170.60">
    <property type="match status" value="1"/>
</dbReference>
<dbReference type="CDD" id="cd03586">
    <property type="entry name" value="PolY_Pol_IV_kappa"/>
    <property type="match status" value="1"/>
</dbReference>
<proteinExistence type="inferred from homology"/>
<feature type="binding site" evidence="15">
    <location>
        <position position="110"/>
    </location>
    <ligand>
        <name>Mg(2+)</name>
        <dbReference type="ChEBI" id="CHEBI:18420"/>
    </ligand>
</feature>
<evidence type="ECO:0000256" key="5">
    <source>
        <dbReference type="ARBA" id="ARBA00022679"/>
    </source>
</evidence>
<keyword evidence="11 15" id="KW-0239">DNA-directed DNA polymerase</keyword>
<dbReference type="Proteomes" id="UP000054363">
    <property type="component" value="Unassembled WGS sequence"/>
</dbReference>
<accession>A0A094L8J5</accession>
<dbReference type="Pfam" id="PF11799">
    <property type="entry name" value="IMS_C"/>
    <property type="match status" value="1"/>
</dbReference>
<name>A0A094L8J5_9GAMM</name>
<dbReference type="SUPFAM" id="SSF56672">
    <property type="entry name" value="DNA/RNA polymerases"/>
    <property type="match status" value="1"/>
</dbReference>
<evidence type="ECO:0000256" key="7">
    <source>
        <dbReference type="ARBA" id="ARBA00022705"/>
    </source>
</evidence>
<dbReference type="SUPFAM" id="SSF100879">
    <property type="entry name" value="Lesion bypass DNA polymerase (Y-family), little finger domain"/>
    <property type="match status" value="1"/>
</dbReference>
<evidence type="ECO:0000256" key="15">
    <source>
        <dbReference type="HAMAP-Rule" id="MF_01113"/>
    </source>
</evidence>
<dbReference type="GO" id="GO:0042276">
    <property type="term" value="P:error-prone translesion synthesis"/>
    <property type="evidence" value="ECO:0007669"/>
    <property type="project" value="TreeGrafter"/>
</dbReference>
<dbReference type="InterPro" id="IPR001126">
    <property type="entry name" value="UmuC"/>
</dbReference>
<dbReference type="InterPro" id="IPR053848">
    <property type="entry name" value="IMS_HHH_1"/>
</dbReference>
<feature type="site" description="Substrate discrimination" evidence="15">
    <location>
        <position position="21"/>
    </location>
</feature>
<dbReference type="FunFam" id="3.40.1170.60:FF:000001">
    <property type="entry name" value="DNA polymerase IV"/>
    <property type="match status" value="1"/>
</dbReference>
<protein>
    <recommendedName>
        <fullName evidence="15">DNA polymerase IV</fullName>
        <shortName evidence="15">Pol IV</shortName>
        <ecNumber evidence="15">2.7.7.7</ecNumber>
    </recommendedName>
</protein>
<dbReference type="Pfam" id="PF21999">
    <property type="entry name" value="IMS_HHH_1"/>
    <property type="match status" value="1"/>
</dbReference>
<feature type="active site" evidence="15">
    <location>
        <position position="111"/>
    </location>
</feature>
<dbReference type="Pfam" id="PF00817">
    <property type="entry name" value="IMS"/>
    <property type="match status" value="1"/>
</dbReference>
<dbReference type="InterPro" id="IPR043502">
    <property type="entry name" value="DNA/RNA_pol_sf"/>
</dbReference>
<dbReference type="STRING" id="435908.IDSA_06605"/>
<dbReference type="PANTHER" id="PTHR11076:SF33">
    <property type="entry name" value="DNA POLYMERASE KAPPA"/>
    <property type="match status" value="1"/>
</dbReference>
<dbReference type="GO" id="GO:0000287">
    <property type="term" value="F:magnesium ion binding"/>
    <property type="evidence" value="ECO:0007669"/>
    <property type="project" value="UniProtKB-UniRule"/>
</dbReference>
<keyword evidence="5 15" id="KW-0808">Transferase</keyword>
<reference evidence="17 18" key="1">
    <citation type="submission" date="2014-06" db="EMBL/GenBank/DDBJ databases">
        <title>The draft genome sequence of Idiomarina salinarum ISL-52.</title>
        <authorList>
            <person name="Du J."/>
            <person name="Shao Z."/>
        </authorList>
    </citation>
    <scope>NUCLEOTIDE SEQUENCE [LARGE SCALE GENOMIC DNA]</scope>
    <source>
        <strain evidence="17 18">ISL-52</strain>
    </source>
</reference>
<dbReference type="PROSITE" id="PS50173">
    <property type="entry name" value="UMUC"/>
    <property type="match status" value="1"/>
</dbReference>
<evidence type="ECO:0000256" key="11">
    <source>
        <dbReference type="ARBA" id="ARBA00022932"/>
    </source>
</evidence>
<evidence type="ECO:0000256" key="2">
    <source>
        <dbReference type="ARBA" id="ARBA00010945"/>
    </source>
</evidence>
<evidence type="ECO:0000313" key="18">
    <source>
        <dbReference type="Proteomes" id="UP000054363"/>
    </source>
</evidence>
<evidence type="ECO:0000256" key="8">
    <source>
        <dbReference type="ARBA" id="ARBA00022723"/>
    </source>
</evidence>
<evidence type="ECO:0000256" key="6">
    <source>
        <dbReference type="ARBA" id="ARBA00022695"/>
    </source>
</evidence>
<dbReference type="GO" id="GO:0009432">
    <property type="term" value="P:SOS response"/>
    <property type="evidence" value="ECO:0007669"/>
    <property type="project" value="TreeGrafter"/>
</dbReference>
<comment type="cofactor">
    <cofactor evidence="15">
        <name>Mg(2+)</name>
        <dbReference type="ChEBI" id="CHEBI:18420"/>
    </cofactor>
    <text evidence="15">Binds 2 magnesium ions per subunit.</text>
</comment>
<sequence>MSSNVPDVVRKFALLDLDAFFASAEVLRDPSLQHRPFAVGGGGERGVVATANYLAREFGVRSAMPGSHARRLCPHLHFVSPDHGYYRQLSRQVLALLKDVTDQVEPASIDEFYLDLSANTQFQGSASLTMEALRKRLREELHLTASAGISNQKMVAKIASEERKPDGQFVVAPEQVVPYIGQLTLKRIPGVGPKSLERLNQAGFYLGRDVQAAELAALQSILGDKSGWLLYQRCQGIDPRSIVTERVRKSVGVEETLRTDLFQLRQIDLFVNDVLLPQLLRRLGTSRWQDTHIKTQTVKLKFTDFQQTTVSRTGAKASPSIFYQLLREAWERRDGRGVRLIGLSVALPDPDDQLQLELELE</sequence>
<keyword evidence="7 15" id="KW-0235">DNA replication</keyword>
<evidence type="ECO:0000256" key="3">
    <source>
        <dbReference type="ARBA" id="ARBA00022457"/>
    </source>
</evidence>
<keyword evidence="9 15" id="KW-0227">DNA damage</keyword>
<comment type="caution">
    <text evidence="17">The sequence shown here is derived from an EMBL/GenBank/DDBJ whole genome shotgun (WGS) entry which is preliminary data.</text>
</comment>
<evidence type="ECO:0000256" key="9">
    <source>
        <dbReference type="ARBA" id="ARBA00022763"/>
    </source>
</evidence>
<keyword evidence="12 15" id="KW-0238">DNA-binding</keyword>
<dbReference type="NCBIfam" id="NF002677">
    <property type="entry name" value="PRK02406.1"/>
    <property type="match status" value="1"/>
</dbReference>
<dbReference type="PANTHER" id="PTHR11076">
    <property type="entry name" value="DNA REPAIR POLYMERASE UMUC / TRANSFERASE FAMILY MEMBER"/>
    <property type="match status" value="1"/>
</dbReference>
<comment type="function">
    <text evidence="15">Poorly processive, error-prone DNA polymerase involved in untargeted mutagenesis. Copies undamaged DNA at stalled replication forks, which arise in vivo from mismatched or misaligned primer ends. These misaligned primers can be extended by PolIV. Exhibits no 3'-5' exonuclease (proofreading) activity. May be involved in translesional synthesis, in conjunction with the beta clamp from PolIII.</text>
</comment>
<dbReference type="GO" id="GO:0005829">
    <property type="term" value="C:cytosol"/>
    <property type="evidence" value="ECO:0007669"/>
    <property type="project" value="TreeGrafter"/>
</dbReference>
<dbReference type="EMBL" id="JPER01000002">
    <property type="protein sequence ID" value="KFZ31143.1"/>
    <property type="molecule type" value="Genomic_DNA"/>
</dbReference>
<dbReference type="Gene3D" id="1.10.150.20">
    <property type="entry name" value="5' to 3' exonuclease, C-terminal subdomain"/>
    <property type="match status" value="1"/>
</dbReference>
<keyword evidence="6 15" id="KW-0548">Nucleotidyltransferase</keyword>
<dbReference type="Gene3D" id="3.30.70.270">
    <property type="match status" value="1"/>
</dbReference>
<dbReference type="EC" id="2.7.7.7" evidence="15"/>
<dbReference type="GO" id="GO:0006261">
    <property type="term" value="P:DNA-templated DNA replication"/>
    <property type="evidence" value="ECO:0007669"/>
    <property type="project" value="UniProtKB-UniRule"/>
</dbReference>